<dbReference type="SMART" id="SM00487">
    <property type="entry name" value="DEXDc"/>
    <property type="match status" value="1"/>
</dbReference>
<proteinExistence type="predicted"/>
<feature type="domain" description="Helicase ATP-binding" evidence="2">
    <location>
        <begin position="467"/>
        <end position="621"/>
    </location>
</feature>
<keyword evidence="1" id="KW-0378">Hydrolase</keyword>
<gene>
    <name evidence="4" type="ORF">GCM10017786_43050</name>
</gene>
<evidence type="ECO:0000256" key="1">
    <source>
        <dbReference type="ARBA" id="ARBA00022801"/>
    </source>
</evidence>
<dbReference type="PANTHER" id="PTHR10799">
    <property type="entry name" value="SNF2/RAD54 HELICASE FAMILY"/>
    <property type="match status" value="1"/>
</dbReference>
<evidence type="ECO:0000259" key="3">
    <source>
        <dbReference type="PROSITE" id="PS51194"/>
    </source>
</evidence>
<dbReference type="InterPro" id="IPR049730">
    <property type="entry name" value="SNF2/RAD54-like_C"/>
</dbReference>
<dbReference type="Proteomes" id="UP000605897">
    <property type="component" value="Unassembled WGS sequence"/>
</dbReference>
<protein>
    <submittedName>
        <fullName evidence="4">Helicase SNF2</fullName>
    </submittedName>
</protein>
<evidence type="ECO:0000313" key="4">
    <source>
        <dbReference type="EMBL" id="GHF04975.1"/>
    </source>
</evidence>
<evidence type="ECO:0000259" key="2">
    <source>
        <dbReference type="PROSITE" id="PS51192"/>
    </source>
</evidence>
<dbReference type="SUPFAM" id="SSF52540">
    <property type="entry name" value="P-loop containing nucleoside triphosphate hydrolases"/>
    <property type="match status" value="2"/>
</dbReference>
<dbReference type="Pfam" id="PF00271">
    <property type="entry name" value="Helicase_C"/>
    <property type="match status" value="1"/>
</dbReference>
<dbReference type="Pfam" id="PF12419">
    <property type="entry name" value="DUF3670"/>
    <property type="match status" value="1"/>
</dbReference>
<keyword evidence="4" id="KW-0067">ATP-binding</keyword>
<dbReference type="CDD" id="cd18012">
    <property type="entry name" value="DEXQc_arch_SWI2_SNF2"/>
    <property type="match status" value="1"/>
</dbReference>
<dbReference type="PROSITE" id="PS51194">
    <property type="entry name" value="HELICASE_CTER"/>
    <property type="match status" value="1"/>
</dbReference>
<dbReference type="InterPro" id="IPR038718">
    <property type="entry name" value="SNF2-like_sf"/>
</dbReference>
<dbReference type="InterPro" id="IPR000330">
    <property type="entry name" value="SNF2_N"/>
</dbReference>
<dbReference type="PROSITE" id="PS51192">
    <property type="entry name" value="HELICASE_ATP_BIND_1"/>
    <property type="match status" value="1"/>
</dbReference>
<dbReference type="Gene3D" id="3.40.50.10810">
    <property type="entry name" value="Tandem AAA-ATPase domain"/>
    <property type="match status" value="1"/>
</dbReference>
<keyword evidence="4" id="KW-0347">Helicase</keyword>
<dbReference type="GO" id="GO:0004386">
    <property type="term" value="F:helicase activity"/>
    <property type="evidence" value="ECO:0007669"/>
    <property type="project" value="UniProtKB-KW"/>
</dbReference>
<dbReference type="Pfam" id="PF00176">
    <property type="entry name" value="SNF2-rel_dom"/>
    <property type="match status" value="1"/>
</dbReference>
<name>A0ABQ3J928_9PSEU</name>
<keyword evidence="4" id="KW-0547">Nucleotide-binding</keyword>
<reference evidence="5" key="1">
    <citation type="journal article" date="2019" name="Int. J. Syst. Evol. Microbiol.">
        <title>The Global Catalogue of Microorganisms (GCM) 10K type strain sequencing project: providing services to taxonomists for standard genome sequencing and annotation.</title>
        <authorList>
            <consortium name="The Broad Institute Genomics Platform"/>
            <consortium name="The Broad Institute Genome Sequencing Center for Infectious Disease"/>
            <person name="Wu L."/>
            <person name="Ma J."/>
        </authorList>
    </citation>
    <scope>NUCLEOTIDE SEQUENCE [LARGE SCALE GENOMIC DNA]</scope>
    <source>
        <strain evidence="5">CGMCC 4.7677</strain>
    </source>
</reference>
<evidence type="ECO:0000313" key="5">
    <source>
        <dbReference type="Proteomes" id="UP000605897"/>
    </source>
</evidence>
<dbReference type="InterPro" id="IPR001650">
    <property type="entry name" value="Helicase_C-like"/>
</dbReference>
<comment type="caution">
    <text evidence="4">The sequence shown here is derived from an EMBL/GenBank/DDBJ whole genome shotgun (WGS) entry which is preliminary data.</text>
</comment>
<organism evidence="4 5">
    <name type="scientific">Amycolatopsis deserti</name>
    <dbReference type="NCBI Taxonomy" id="185696"/>
    <lineage>
        <taxon>Bacteria</taxon>
        <taxon>Bacillati</taxon>
        <taxon>Actinomycetota</taxon>
        <taxon>Actinomycetes</taxon>
        <taxon>Pseudonocardiales</taxon>
        <taxon>Pseudonocardiaceae</taxon>
        <taxon>Amycolatopsis</taxon>
    </lineage>
</organism>
<sequence>MAIVEWTETTRAIFVPSDPPRDGVLAVWGDEPGPTPVELVLPAGAGKSFRRTKVDAHVVPLADAIPRLLAVSDGSPSVRAWSAAVSAGLNLVARGRLLPAASPSGVDAWRAGPLDSADEDLLRDLAAALPPEAHALPLSGLKRIRLHSPETLVRALWDATADVLVRTPAARVVAGGPAFAAAEPTLLGEDSVAWLNDLAAEQEAGAQLQLRVEVRETGDDFVFTGVLAVRSRADPSLVVDAATLWDAPDAVLSRFGEQVEAQLLIGLRRGARAWAPLGRVLEAATPSELALDDSEVVELLDGGRDALASAGIEVLWPRGMFAEPVRAKASVTPSPGSEGGAVFRLTDLLRFRWQLSLGGETLSEADVTALAEAKRPLVRLRGQWVRVDSHLLARLRRRGRTVTGAQALAAALTGGLRVDDEELEFAAPPALDGLVDRLRTPAGPVEPSCDLQATLRPYQRTGLSWLARMTELGLGGILADDMGLGKTIQLIALHLHRRPSGPTLVLCPTSLLGNWEREFARFAPKVPVRRFHGGRRHLDDLEPDEVVLATYGVLRRDRAILSEVDWGMVAADEAQHVKNPLSVTAKELRKIPAAARIALTGTPMENRLTELWSILDWTTPGLLGTLEHFRRTIARPVERDRDAGSVERLAAMVRPFLLRRRKTDPDIAPELPRKTETDRYVPLTTEQATLYEAVVRENLAVIRESRGVQRRGQVLKLLTELKQICNHPAQYLKENGPVAGRSGKLAAFEELLDVILDEGESVLVFSQYVQLCRLLEARLAERGLPVQLLSGADPARRREEMVARFQRGDVPVFLLSLKAGGVGLNLTRATHVIHYDRWWNPAVEDQATDRAYRIGQDRPVQVHRLIAEGTLEERIAGVLAEKRGLAESVIGAGEDWITELSDAELTDLVRLGEPG</sequence>
<feature type="domain" description="Helicase C-terminal" evidence="3">
    <location>
        <begin position="747"/>
        <end position="897"/>
    </location>
</feature>
<accession>A0ABQ3J928</accession>
<dbReference type="SMART" id="SM00490">
    <property type="entry name" value="HELICc"/>
    <property type="match status" value="1"/>
</dbReference>
<dbReference type="CDD" id="cd18793">
    <property type="entry name" value="SF2_C_SNF"/>
    <property type="match status" value="1"/>
</dbReference>
<dbReference type="InterPro" id="IPR027417">
    <property type="entry name" value="P-loop_NTPase"/>
</dbReference>
<dbReference type="InterPro" id="IPR014001">
    <property type="entry name" value="Helicase_ATP-bd"/>
</dbReference>
<keyword evidence="5" id="KW-1185">Reference proteome</keyword>
<dbReference type="EMBL" id="BNAU01000005">
    <property type="protein sequence ID" value="GHF04975.1"/>
    <property type="molecule type" value="Genomic_DNA"/>
</dbReference>
<dbReference type="Gene3D" id="3.40.50.300">
    <property type="entry name" value="P-loop containing nucleotide triphosphate hydrolases"/>
    <property type="match status" value="1"/>
</dbReference>
<dbReference type="InterPro" id="IPR022138">
    <property type="entry name" value="DUF3670"/>
</dbReference>